<name>A0A2N9BAE6_STRCX</name>
<feature type="transmembrane region" description="Helical" evidence="2">
    <location>
        <begin position="32"/>
        <end position="51"/>
    </location>
</feature>
<keyword evidence="2" id="KW-0472">Membrane</keyword>
<keyword evidence="4" id="KW-1185">Reference proteome</keyword>
<dbReference type="EMBL" id="LT963352">
    <property type="protein sequence ID" value="SOR80314.1"/>
    <property type="molecule type" value="Genomic_DNA"/>
</dbReference>
<proteinExistence type="predicted"/>
<organism evidence="3 4">
    <name type="scientific">Streptomyces chartreusis NRRL 3882</name>
    <dbReference type="NCBI Taxonomy" id="1079985"/>
    <lineage>
        <taxon>Bacteria</taxon>
        <taxon>Bacillati</taxon>
        <taxon>Actinomycetota</taxon>
        <taxon>Actinomycetes</taxon>
        <taxon>Kitasatosporales</taxon>
        <taxon>Streptomycetaceae</taxon>
        <taxon>Streptomyces</taxon>
    </lineage>
</organism>
<dbReference type="AlphaFoldDB" id="A0A2N9BAE6"/>
<feature type="region of interest" description="Disordered" evidence="1">
    <location>
        <begin position="1"/>
        <end position="27"/>
    </location>
</feature>
<evidence type="ECO:0000313" key="4">
    <source>
        <dbReference type="Proteomes" id="UP000235464"/>
    </source>
</evidence>
<accession>A0A2N9BAE6</accession>
<gene>
    <name evidence="3" type="ORF">SCNRRL3882_3769</name>
</gene>
<sequence>MCGERPGVQPEGMTQHVRDKEPETAVEPGGGGLLELICLTLVAGAGVLFVVRPEFYEAGVHLFASRAASLWPSYA</sequence>
<evidence type="ECO:0000256" key="2">
    <source>
        <dbReference type="SAM" id="Phobius"/>
    </source>
</evidence>
<keyword evidence="2" id="KW-0812">Transmembrane</keyword>
<protein>
    <submittedName>
        <fullName evidence="3">Uncharacterized protein</fullName>
    </submittedName>
</protein>
<evidence type="ECO:0000313" key="3">
    <source>
        <dbReference type="EMBL" id="SOR80314.1"/>
    </source>
</evidence>
<reference evidence="4" key="1">
    <citation type="submission" date="2017-11" db="EMBL/GenBank/DDBJ databases">
        <authorList>
            <person name="Wibberg D."/>
        </authorList>
    </citation>
    <scope>NUCLEOTIDE SEQUENCE [LARGE SCALE GENOMIC DNA]</scope>
</reference>
<dbReference type="Proteomes" id="UP000235464">
    <property type="component" value="Chromosome I"/>
</dbReference>
<evidence type="ECO:0000256" key="1">
    <source>
        <dbReference type="SAM" id="MobiDB-lite"/>
    </source>
</evidence>
<keyword evidence="2" id="KW-1133">Transmembrane helix</keyword>